<gene>
    <name evidence="2" type="ORF">GIW81_13595</name>
</gene>
<dbReference type="EMBL" id="WMBQ01000002">
    <property type="protein sequence ID" value="MTD95368.1"/>
    <property type="molecule type" value="Genomic_DNA"/>
</dbReference>
<evidence type="ECO:0000313" key="3">
    <source>
        <dbReference type="Proteomes" id="UP000440694"/>
    </source>
</evidence>
<evidence type="ECO:0000259" key="1">
    <source>
        <dbReference type="Pfam" id="PF22688"/>
    </source>
</evidence>
<dbReference type="InterPro" id="IPR027417">
    <property type="entry name" value="P-loop_NTPase"/>
</dbReference>
<dbReference type="PANTHER" id="PTHR30050:SF5">
    <property type="entry name" value="DNAA REGULATORY INACTIVATOR HDA"/>
    <property type="match status" value="1"/>
</dbReference>
<proteinExistence type="predicted"/>
<evidence type="ECO:0000313" key="2">
    <source>
        <dbReference type="EMBL" id="MTD95368.1"/>
    </source>
</evidence>
<organism evidence="2 3">
    <name type="scientific">Hyphomicrobium album</name>
    <dbReference type="NCBI Taxonomy" id="2665159"/>
    <lineage>
        <taxon>Bacteria</taxon>
        <taxon>Pseudomonadati</taxon>
        <taxon>Pseudomonadota</taxon>
        <taxon>Alphaproteobacteria</taxon>
        <taxon>Hyphomicrobiales</taxon>
        <taxon>Hyphomicrobiaceae</taxon>
        <taxon>Hyphomicrobium</taxon>
    </lineage>
</organism>
<dbReference type="PANTHER" id="PTHR30050">
    <property type="entry name" value="CHROMOSOMAL REPLICATION INITIATOR PROTEIN DNAA"/>
    <property type="match status" value="1"/>
</dbReference>
<dbReference type="GO" id="GO:0005886">
    <property type="term" value="C:plasma membrane"/>
    <property type="evidence" value="ECO:0007669"/>
    <property type="project" value="TreeGrafter"/>
</dbReference>
<dbReference type="GO" id="GO:0006270">
    <property type="term" value="P:DNA replication initiation"/>
    <property type="evidence" value="ECO:0007669"/>
    <property type="project" value="TreeGrafter"/>
</dbReference>
<reference evidence="2 3" key="1">
    <citation type="submission" date="2019-11" db="EMBL/GenBank/DDBJ databases">
        <title>Identification of a novel strain.</title>
        <authorList>
            <person name="Xu Q."/>
            <person name="Wang G."/>
        </authorList>
    </citation>
    <scope>NUCLEOTIDE SEQUENCE [LARGE SCALE GENOMIC DNA]</scope>
    <source>
        <strain evidence="3">xq</strain>
    </source>
</reference>
<dbReference type="GO" id="GO:0003688">
    <property type="term" value="F:DNA replication origin binding"/>
    <property type="evidence" value="ECO:0007669"/>
    <property type="project" value="TreeGrafter"/>
</dbReference>
<dbReference type="InterPro" id="IPR055199">
    <property type="entry name" value="Hda_lid"/>
</dbReference>
<dbReference type="Gene3D" id="3.40.50.300">
    <property type="entry name" value="P-loop containing nucleotide triphosphate hydrolases"/>
    <property type="match status" value="1"/>
</dbReference>
<protein>
    <recommendedName>
        <fullName evidence="1">Hda lid domain-containing protein</fullName>
    </recommendedName>
</protein>
<dbReference type="Pfam" id="PF22688">
    <property type="entry name" value="Hda_lid"/>
    <property type="match status" value="1"/>
</dbReference>
<keyword evidence="3" id="KW-1185">Reference proteome</keyword>
<dbReference type="AlphaFoldDB" id="A0A6I3KLX4"/>
<accession>A0A6I3KLX4</accession>
<dbReference type="Gene3D" id="1.10.8.60">
    <property type="match status" value="1"/>
</dbReference>
<dbReference type="SUPFAM" id="SSF52540">
    <property type="entry name" value="P-loop containing nucleoside triphosphate hydrolases"/>
    <property type="match status" value="1"/>
</dbReference>
<dbReference type="RefSeq" id="WP_154739921.1">
    <property type="nucleotide sequence ID" value="NZ_WMBQ01000002.1"/>
</dbReference>
<dbReference type="Proteomes" id="UP000440694">
    <property type="component" value="Unassembled WGS sequence"/>
</dbReference>
<name>A0A6I3KLX4_9HYPH</name>
<sequence length="228" mass="24765">MTAAPRQLVFDLAHRQALGAEDFLVSRSNEAAVEMIDRWPHWPHPASLVAGPQGSGKSHLANVWRLRSAADVISAGALDDAAVAALPDGGALVVEDLDRGIADEKALFHLLNRARESKLAVLITSRIPPGEQEFRVPDLRSRLRALPLVEVQPPDEVLLKAVLVKLFSDRQLNVEPPVIDYLSLRMERSMAAANRIVAAVDGLALAKHRKVTRPLAAEALASLGETRE</sequence>
<feature type="domain" description="Hda lid" evidence="1">
    <location>
        <begin position="168"/>
        <end position="218"/>
    </location>
</feature>
<comment type="caution">
    <text evidence="2">The sequence shown here is derived from an EMBL/GenBank/DDBJ whole genome shotgun (WGS) entry which is preliminary data.</text>
</comment>